<dbReference type="Pfam" id="PF12796">
    <property type="entry name" value="Ank_2"/>
    <property type="match status" value="1"/>
</dbReference>
<dbReference type="PROSITE" id="PS50088">
    <property type="entry name" value="ANK_REPEAT"/>
    <property type="match status" value="1"/>
</dbReference>
<evidence type="ECO:0000256" key="3">
    <source>
        <dbReference type="PROSITE-ProRule" id="PRU00023"/>
    </source>
</evidence>
<feature type="repeat" description="ANK" evidence="3">
    <location>
        <begin position="45"/>
        <end position="70"/>
    </location>
</feature>
<dbReference type="Proteomes" id="UP001446871">
    <property type="component" value="Unassembled WGS sequence"/>
</dbReference>
<keyword evidence="2 3" id="KW-0040">ANK repeat</keyword>
<keyword evidence="1" id="KW-0677">Repeat</keyword>
<protein>
    <recommendedName>
        <fullName evidence="6">Ankyrin repeat domain-containing protein</fullName>
    </recommendedName>
</protein>
<name>A0ABR1UF33_9PEZI</name>
<evidence type="ECO:0000256" key="1">
    <source>
        <dbReference type="ARBA" id="ARBA00022737"/>
    </source>
</evidence>
<dbReference type="SMART" id="SM00248">
    <property type="entry name" value="ANK"/>
    <property type="match status" value="2"/>
</dbReference>
<organism evidence="4 5">
    <name type="scientific">Apiospora saccharicola</name>
    <dbReference type="NCBI Taxonomy" id="335842"/>
    <lineage>
        <taxon>Eukaryota</taxon>
        <taxon>Fungi</taxon>
        <taxon>Dikarya</taxon>
        <taxon>Ascomycota</taxon>
        <taxon>Pezizomycotina</taxon>
        <taxon>Sordariomycetes</taxon>
        <taxon>Xylariomycetidae</taxon>
        <taxon>Amphisphaeriales</taxon>
        <taxon>Apiosporaceae</taxon>
        <taxon>Apiospora</taxon>
    </lineage>
</organism>
<dbReference type="PANTHER" id="PTHR24198">
    <property type="entry name" value="ANKYRIN REPEAT AND PROTEIN KINASE DOMAIN-CONTAINING PROTEIN"/>
    <property type="match status" value="1"/>
</dbReference>
<dbReference type="InterPro" id="IPR002110">
    <property type="entry name" value="Ankyrin_rpt"/>
</dbReference>
<sequence length="76" mass="7997">MTNAPAASPQPTSLLHLAVAGGHVDTLRLLLQRLHPEALNARDDRGHTALECAVMEGRTDLVALLLEHGVGGGTLR</sequence>
<accession>A0ABR1UF33</accession>
<dbReference type="PROSITE" id="PS50297">
    <property type="entry name" value="ANK_REP_REGION"/>
    <property type="match status" value="1"/>
</dbReference>
<gene>
    <name evidence="4" type="ORF">PG996_011259</name>
</gene>
<keyword evidence="5" id="KW-1185">Reference proteome</keyword>
<proteinExistence type="predicted"/>
<comment type="caution">
    <text evidence="4">The sequence shown here is derived from an EMBL/GenBank/DDBJ whole genome shotgun (WGS) entry which is preliminary data.</text>
</comment>
<evidence type="ECO:0008006" key="6">
    <source>
        <dbReference type="Google" id="ProtNLM"/>
    </source>
</evidence>
<dbReference type="EMBL" id="JAQQWM010000007">
    <property type="protein sequence ID" value="KAK8057322.1"/>
    <property type="molecule type" value="Genomic_DNA"/>
</dbReference>
<reference evidence="4 5" key="1">
    <citation type="submission" date="2023-01" db="EMBL/GenBank/DDBJ databases">
        <title>Analysis of 21 Apiospora genomes using comparative genomics revels a genus with tremendous synthesis potential of carbohydrate active enzymes and secondary metabolites.</title>
        <authorList>
            <person name="Sorensen T."/>
        </authorList>
    </citation>
    <scope>NUCLEOTIDE SEQUENCE [LARGE SCALE GENOMIC DNA]</scope>
    <source>
        <strain evidence="4 5">CBS 83171</strain>
    </source>
</reference>
<dbReference type="SUPFAM" id="SSF48403">
    <property type="entry name" value="Ankyrin repeat"/>
    <property type="match status" value="1"/>
</dbReference>
<dbReference type="Gene3D" id="1.25.40.20">
    <property type="entry name" value="Ankyrin repeat-containing domain"/>
    <property type="match status" value="1"/>
</dbReference>
<dbReference type="InterPro" id="IPR036770">
    <property type="entry name" value="Ankyrin_rpt-contain_sf"/>
</dbReference>
<evidence type="ECO:0000313" key="5">
    <source>
        <dbReference type="Proteomes" id="UP001446871"/>
    </source>
</evidence>
<evidence type="ECO:0000256" key="2">
    <source>
        <dbReference type="ARBA" id="ARBA00023043"/>
    </source>
</evidence>
<dbReference type="PANTHER" id="PTHR24198:SF165">
    <property type="entry name" value="ANKYRIN REPEAT-CONTAINING PROTEIN-RELATED"/>
    <property type="match status" value="1"/>
</dbReference>
<evidence type="ECO:0000313" key="4">
    <source>
        <dbReference type="EMBL" id="KAK8057322.1"/>
    </source>
</evidence>